<feature type="binding site" evidence="12 13">
    <location>
        <begin position="59"/>
        <end position="62"/>
    </location>
    <ligand>
        <name>substrate</name>
    </ligand>
</feature>
<name>A0A1M6RXH9_9BACT</name>
<feature type="binding site" evidence="12 14">
    <location>
        <begin position="354"/>
        <end position="357"/>
    </location>
    <ligand>
        <name>ATP</name>
        <dbReference type="ChEBI" id="CHEBI:30616"/>
    </ligand>
</feature>
<protein>
    <recommendedName>
        <fullName evidence="6 12">Phosphoglycerate kinase</fullName>
        <ecNumber evidence="5 12">2.7.2.3</ecNumber>
    </recommendedName>
</protein>
<keyword evidence="12" id="KW-0963">Cytoplasm</keyword>
<dbReference type="GO" id="GO:0006096">
    <property type="term" value="P:glycolytic process"/>
    <property type="evidence" value="ECO:0007669"/>
    <property type="project" value="UniProtKB-UniRule"/>
</dbReference>
<evidence type="ECO:0000256" key="15">
    <source>
        <dbReference type="RuleBase" id="RU000532"/>
    </source>
</evidence>
<evidence type="ECO:0000256" key="2">
    <source>
        <dbReference type="ARBA" id="ARBA00004838"/>
    </source>
</evidence>
<organism evidence="16 17">
    <name type="scientific">Rubritalea squalenifaciens DSM 18772</name>
    <dbReference type="NCBI Taxonomy" id="1123071"/>
    <lineage>
        <taxon>Bacteria</taxon>
        <taxon>Pseudomonadati</taxon>
        <taxon>Verrucomicrobiota</taxon>
        <taxon>Verrucomicrobiia</taxon>
        <taxon>Verrucomicrobiales</taxon>
        <taxon>Rubritaleaceae</taxon>
        <taxon>Rubritalea</taxon>
    </lineage>
</organism>
<evidence type="ECO:0000256" key="13">
    <source>
        <dbReference type="PIRSR" id="PIRSR000724-1"/>
    </source>
</evidence>
<dbReference type="PRINTS" id="PR00477">
    <property type="entry name" value="PHGLYCKINASE"/>
</dbReference>
<evidence type="ECO:0000256" key="11">
    <source>
        <dbReference type="ARBA" id="ARBA00023152"/>
    </source>
</evidence>
<dbReference type="FunCoup" id="A0A1M6RXH9">
    <property type="interactions" value="474"/>
</dbReference>
<dbReference type="InParanoid" id="A0A1M6RXH9"/>
<dbReference type="OrthoDB" id="9808460at2"/>
<dbReference type="Proteomes" id="UP000184510">
    <property type="component" value="Unassembled WGS sequence"/>
</dbReference>
<keyword evidence="9 12" id="KW-0418">Kinase</keyword>
<dbReference type="CDD" id="cd00318">
    <property type="entry name" value="Phosphoglycerate_kinase"/>
    <property type="match status" value="1"/>
</dbReference>
<dbReference type="FunFam" id="3.40.50.1260:FF:000003">
    <property type="entry name" value="Phosphoglycerate kinase"/>
    <property type="match status" value="1"/>
</dbReference>
<evidence type="ECO:0000256" key="9">
    <source>
        <dbReference type="ARBA" id="ARBA00022777"/>
    </source>
</evidence>
<feature type="binding site" evidence="12 14">
    <location>
        <position position="328"/>
    </location>
    <ligand>
        <name>ATP</name>
        <dbReference type="ChEBI" id="CHEBI:30616"/>
    </ligand>
</feature>
<evidence type="ECO:0000256" key="12">
    <source>
        <dbReference type="HAMAP-Rule" id="MF_00145"/>
    </source>
</evidence>
<keyword evidence="11 12" id="KW-0324">Glycolysis</keyword>
<evidence type="ECO:0000256" key="1">
    <source>
        <dbReference type="ARBA" id="ARBA00000642"/>
    </source>
</evidence>
<dbReference type="PANTHER" id="PTHR11406:SF23">
    <property type="entry name" value="PHOSPHOGLYCERATE KINASE 1, CHLOROPLASTIC-RELATED"/>
    <property type="match status" value="1"/>
</dbReference>
<evidence type="ECO:0000313" key="16">
    <source>
        <dbReference type="EMBL" id="SHK37212.1"/>
    </source>
</evidence>
<proteinExistence type="inferred from homology"/>
<evidence type="ECO:0000256" key="5">
    <source>
        <dbReference type="ARBA" id="ARBA00013061"/>
    </source>
</evidence>
<comment type="similarity">
    <text evidence="3 12 15">Belongs to the phosphoglycerate kinase family.</text>
</comment>
<feature type="binding site" evidence="12">
    <location>
        <position position="297"/>
    </location>
    <ligand>
        <name>ATP</name>
        <dbReference type="ChEBI" id="CHEBI:30616"/>
    </ligand>
</feature>
<dbReference type="AlphaFoldDB" id="A0A1M6RXH9"/>
<feature type="binding site" evidence="12 13">
    <location>
        <begin position="20"/>
        <end position="22"/>
    </location>
    <ligand>
        <name>substrate</name>
    </ligand>
</feature>
<keyword evidence="10 12" id="KW-0067">ATP-binding</keyword>
<dbReference type="InterPro" id="IPR036043">
    <property type="entry name" value="Phosphoglycerate_kinase_sf"/>
</dbReference>
<feature type="binding site" evidence="12">
    <location>
        <position position="151"/>
    </location>
    <ligand>
        <name>substrate</name>
    </ligand>
</feature>
<comment type="subcellular location">
    <subcellularLocation>
        <location evidence="12">Cytoplasm</location>
    </subcellularLocation>
</comment>
<dbReference type="GO" id="GO:0004618">
    <property type="term" value="F:phosphoglycerate kinase activity"/>
    <property type="evidence" value="ECO:0007669"/>
    <property type="project" value="UniProtKB-UniRule"/>
</dbReference>
<dbReference type="InterPro" id="IPR001576">
    <property type="entry name" value="Phosphoglycerate_kinase"/>
</dbReference>
<dbReference type="InterPro" id="IPR015824">
    <property type="entry name" value="Phosphoglycerate_kinase_N"/>
</dbReference>
<dbReference type="PIRSF" id="PIRSF000724">
    <property type="entry name" value="Pgk"/>
    <property type="match status" value="1"/>
</dbReference>
<accession>A0A1M6RXH9</accession>
<comment type="pathway">
    <text evidence="2 12">Carbohydrate degradation; glycolysis; pyruvate from D-glyceraldehyde 3-phosphate: step 2/5.</text>
</comment>
<comment type="catalytic activity">
    <reaction evidence="1 12 15">
        <text>(2R)-3-phosphoglycerate + ATP = (2R)-3-phospho-glyceroyl phosphate + ADP</text>
        <dbReference type="Rhea" id="RHEA:14801"/>
        <dbReference type="ChEBI" id="CHEBI:30616"/>
        <dbReference type="ChEBI" id="CHEBI:57604"/>
        <dbReference type="ChEBI" id="CHEBI:58272"/>
        <dbReference type="ChEBI" id="CHEBI:456216"/>
        <dbReference type="EC" id="2.7.2.3"/>
    </reaction>
</comment>
<dbReference type="GO" id="GO:0005524">
    <property type="term" value="F:ATP binding"/>
    <property type="evidence" value="ECO:0007669"/>
    <property type="project" value="UniProtKB-KW"/>
</dbReference>
<evidence type="ECO:0000256" key="6">
    <source>
        <dbReference type="ARBA" id="ARBA00016471"/>
    </source>
</evidence>
<dbReference type="RefSeq" id="WP_143185251.1">
    <property type="nucleotide sequence ID" value="NZ_FQYR01000008.1"/>
</dbReference>
<feature type="binding site" evidence="12">
    <location>
        <position position="36"/>
    </location>
    <ligand>
        <name>substrate</name>
    </ligand>
</feature>
<dbReference type="SUPFAM" id="SSF53748">
    <property type="entry name" value="Phosphoglycerate kinase"/>
    <property type="match status" value="1"/>
</dbReference>
<dbReference type="Pfam" id="PF00162">
    <property type="entry name" value="PGK"/>
    <property type="match status" value="1"/>
</dbReference>
<evidence type="ECO:0000256" key="10">
    <source>
        <dbReference type="ARBA" id="ARBA00022840"/>
    </source>
</evidence>
<evidence type="ECO:0000313" key="17">
    <source>
        <dbReference type="Proteomes" id="UP000184510"/>
    </source>
</evidence>
<dbReference type="PANTHER" id="PTHR11406">
    <property type="entry name" value="PHOSPHOGLYCERATE KINASE"/>
    <property type="match status" value="1"/>
</dbReference>
<evidence type="ECO:0000256" key="3">
    <source>
        <dbReference type="ARBA" id="ARBA00008982"/>
    </source>
</evidence>
<dbReference type="STRING" id="1123071.SAMN02745181_3711"/>
<dbReference type="GO" id="GO:0043531">
    <property type="term" value="F:ADP binding"/>
    <property type="evidence" value="ECO:0007669"/>
    <property type="project" value="TreeGrafter"/>
</dbReference>
<feature type="binding site" evidence="12">
    <location>
        <position position="118"/>
    </location>
    <ligand>
        <name>substrate</name>
    </ligand>
</feature>
<evidence type="ECO:0000256" key="8">
    <source>
        <dbReference type="ARBA" id="ARBA00022741"/>
    </source>
</evidence>
<evidence type="ECO:0000256" key="4">
    <source>
        <dbReference type="ARBA" id="ARBA00011245"/>
    </source>
</evidence>
<feature type="binding site" evidence="13">
    <location>
        <position position="118"/>
    </location>
    <ligand>
        <name>(2R)-3-phosphoglycerate</name>
        <dbReference type="ChEBI" id="CHEBI:58272"/>
    </ligand>
</feature>
<feature type="binding site" evidence="12 14">
    <location>
        <position position="202"/>
    </location>
    <ligand>
        <name>ATP</name>
        <dbReference type="ChEBI" id="CHEBI:30616"/>
    </ligand>
</feature>
<evidence type="ECO:0000256" key="7">
    <source>
        <dbReference type="ARBA" id="ARBA00022679"/>
    </source>
</evidence>
<feature type="binding site" evidence="13">
    <location>
        <position position="151"/>
    </location>
    <ligand>
        <name>(2R)-3-phosphoglycerate</name>
        <dbReference type="ChEBI" id="CHEBI:58272"/>
    </ligand>
</feature>
<dbReference type="UniPathway" id="UPA00109">
    <property type="reaction ID" value="UER00185"/>
</dbReference>
<keyword evidence="8 12" id="KW-0547">Nucleotide-binding</keyword>
<gene>
    <name evidence="12" type="primary">pgk</name>
    <name evidence="16" type="ORF">SAMN02745181_3711</name>
</gene>
<keyword evidence="7 12" id="KW-0808">Transferase</keyword>
<dbReference type="GO" id="GO:0005829">
    <property type="term" value="C:cytosol"/>
    <property type="evidence" value="ECO:0007669"/>
    <property type="project" value="TreeGrafter"/>
</dbReference>
<reference evidence="16 17" key="1">
    <citation type="submission" date="2016-11" db="EMBL/GenBank/DDBJ databases">
        <authorList>
            <person name="Jaros S."/>
            <person name="Januszkiewicz K."/>
            <person name="Wedrychowicz H."/>
        </authorList>
    </citation>
    <scope>NUCLEOTIDE SEQUENCE [LARGE SCALE GENOMIC DNA]</scope>
    <source>
        <strain evidence="16 17">DSM 18772</strain>
    </source>
</reference>
<comment type="subunit">
    <text evidence="4 12">Monomer.</text>
</comment>
<dbReference type="Gene3D" id="3.40.50.1260">
    <property type="entry name" value="Phosphoglycerate kinase, N-terminal domain"/>
    <property type="match status" value="2"/>
</dbReference>
<keyword evidence="17" id="KW-1185">Reference proteome</keyword>
<dbReference type="HAMAP" id="MF_00145">
    <property type="entry name" value="Phosphoglyc_kinase"/>
    <property type="match status" value="1"/>
</dbReference>
<sequence>MKLQLSDLDVQGKEVLMRVDFNVPLNDELKITDETRIQGALPTIKHLIEKGAKLVLCSHLGRPKGEPQEKYSLRPVAFRLSELLGTPVAFADDTIGEHAQTLRASLEAGHIVVLENTRFDNRETDNDPEFAKALAGNAEIFVNDAFGTAHRAHASTEGVTHYVSQSAMGFLIEKELEFLQGKLENPEKPFVAIMGGAKVSDKIQVIKAMMGKADTFIIGGAMAYTFRKAQGYKIGKSLVENDYLDLANEILAEAEAKGIKFHLPADTRITQEFSPTAETKVTAPYSDGGEIPDDWEGIDIGDQAITDFAEVVAGAKTILWNGPMGVFEMDNFAAGTKALTEAVAKSPALSIVGGGDSVTAVNKFGNPADFDFISTGGGASLELLEGKTLPGVAALTDK</sequence>
<dbReference type="GO" id="GO:0006094">
    <property type="term" value="P:gluconeogenesis"/>
    <property type="evidence" value="ECO:0007669"/>
    <property type="project" value="TreeGrafter"/>
</dbReference>
<evidence type="ECO:0000256" key="14">
    <source>
        <dbReference type="PIRSR" id="PIRSR000724-2"/>
    </source>
</evidence>
<dbReference type="EMBL" id="FQYR01000008">
    <property type="protein sequence ID" value="SHK37212.1"/>
    <property type="molecule type" value="Genomic_DNA"/>
</dbReference>
<feature type="binding site" evidence="13">
    <location>
        <position position="36"/>
    </location>
    <ligand>
        <name>(2R)-3-phosphoglycerate</name>
        <dbReference type="ChEBI" id="CHEBI:58272"/>
    </ligand>
</feature>
<dbReference type="EC" id="2.7.2.3" evidence="5 12"/>
<dbReference type="FunFam" id="3.40.50.1260:FF:000006">
    <property type="entry name" value="Phosphoglycerate kinase"/>
    <property type="match status" value="1"/>
</dbReference>